<gene>
    <name evidence="2" type="primary">Vigan.03G132000</name>
    <name evidence="2" type="ORF">VIGAN_03132000</name>
</gene>
<protein>
    <submittedName>
        <fullName evidence="2">Uncharacterized protein</fullName>
    </submittedName>
</protein>
<keyword evidence="1" id="KW-1133">Transmembrane helix</keyword>
<proteinExistence type="predicted"/>
<feature type="transmembrane region" description="Helical" evidence="1">
    <location>
        <begin position="53"/>
        <end position="72"/>
    </location>
</feature>
<keyword evidence="1" id="KW-0472">Membrane</keyword>
<evidence type="ECO:0000313" key="3">
    <source>
        <dbReference type="Proteomes" id="UP000291084"/>
    </source>
</evidence>
<feature type="transmembrane region" description="Helical" evidence="1">
    <location>
        <begin position="25"/>
        <end position="47"/>
    </location>
</feature>
<keyword evidence="1" id="KW-0812">Transmembrane</keyword>
<name>A0A0S3RLR5_PHAAN</name>
<dbReference type="Proteomes" id="UP000291084">
    <property type="component" value="Chromosome 3"/>
</dbReference>
<evidence type="ECO:0000256" key="1">
    <source>
        <dbReference type="SAM" id="Phobius"/>
    </source>
</evidence>
<evidence type="ECO:0000313" key="2">
    <source>
        <dbReference type="EMBL" id="BAT81568.1"/>
    </source>
</evidence>
<reference evidence="2 3" key="1">
    <citation type="journal article" date="2015" name="Sci. Rep.">
        <title>The power of single molecule real-time sequencing technology in the de novo assembly of a eukaryotic genome.</title>
        <authorList>
            <person name="Sakai H."/>
            <person name="Naito K."/>
            <person name="Ogiso-Tanaka E."/>
            <person name="Takahashi Y."/>
            <person name="Iseki K."/>
            <person name="Muto C."/>
            <person name="Satou K."/>
            <person name="Teruya K."/>
            <person name="Shiroma A."/>
            <person name="Shimoji M."/>
            <person name="Hirano T."/>
            <person name="Itoh T."/>
            <person name="Kaga A."/>
            <person name="Tomooka N."/>
        </authorList>
    </citation>
    <scope>NUCLEOTIDE SEQUENCE [LARGE SCALE GENOMIC DNA]</scope>
    <source>
        <strain evidence="3">cv. Shumari</strain>
    </source>
</reference>
<dbReference type="EMBL" id="AP015036">
    <property type="protein sequence ID" value="BAT81568.1"/>
    <property type="molecule type" value="Genomic_DNA"/>
</dbReference>
<sequence>MMILIVLYKLLITFLEFQLDRGSPLLICLLMISLLFLLLTFPIVLLIHYIHIYHIPIVLTLTLPFTCLYLPLSSPLPLRKLVSMIIGSRPCLQKYKLYREITPGHCFFLNLI</sequence>
<dbReference type="AlphaFoldDB" id="A0A0S3RLR5"/>
<keyword evidence="3" id="KW-1185">Reference proteome</keyword>
<organism evidence="2 3">
    <name type="scientific">Vigna angularis var. angularis</name>
    <dbReference type="NCBI Taxonomy" id="157739"/>
    <lineage>
        <taxon>Eukaryota</taxon>
        <taxon>Viridiplantae</taxon>
        <taxon>Streptophyta</taxon>
        <taxon>Embryophyta</taxon>
        <taxon>Tracheophyta</taxon>
        <taxon>Spermatophyta</taxon>
        <taxon>Magnoliopsida</taxon>
        <taxon>eudicotyledons</taxon>
        <taxon>Gunneridae</taxon>
        <taxon>Pentapetalae</taxon>
        <taxon>rosids</taxon>
        <taxon>fabids</taxon>
        <taxon>Fabales</taxon>
        <taxon>Fabaceae</taxon>
        <taxon>Papilionoideae</taxon>
        <taxon>50 kb inversion clade</taxon>
        <taxon>NPAAA clade</taxon>
        <taxon>indigoferoid/millettioid clade</taxon>
        <taxon>Phaseoleae</taxon>
        <taxon>Vigna</taxon>
    </lineage>
</organism>
<accession>A0A0S3RLR5</accession>